<proteinExistence type="predicted"/>
<accession>A0AC34RFB5</accession>
<organism evidence="1 2">
    <name type="scientific">Panagrolaimus sp. JU765</name>
    <dbReference type="NCBI Taxonomy" id="591449"/>
    <lineage>
        <taxon>Eukaryota</taxon>
        <taxon>Metazoa</taxon>
        <taxon>Ecdysozoa</taxon>
        <taxon>Nematoda</taxon>
        <taxon>Chromadorea</taxon>
        <taxon>Rhabditida</taxon>
        <taxon>Tylenchina</taxon>
        <taxon>Panagrolaimomorpha</taxon>
        <taxon>Panagrolaimoidea</taxon>
        <taxon>Panagrolaimidae</taxon>
        <taxon>Panagrolaimus</taxon>
    </lineage>
</organism>
<dbReference type="Proteomes" id="UP000887576">
    <property type="component" value="Unplaced"/>
</dbReference>
<sequence length="203" mass="23659">MIKEKTIIAHQSEKFVFAVSKRNILDGNHFYIIPKEHYVSSVVLDEDYSEELDEFKSKLIQLYEKDGKSLLFFEMSKLGRHLKLEVVPIESNLINSCKRLLLNEFEMSNDETSSKAYRDLSTVPGGLKHAIADGIPYTWFTVDNEPGFLHRLSRPDKFDDDFYYNVLGAELIEEFDDMQLAQKLSPTEVRDKCQRLREKLNNL</sequence>
<name>A0AC34RFB5_9BILA</name>
<evidence type="ECO:0000313" key="1">
    <source>
        <dbReference type="Proteomes" id="UP000887576"/>
    </source>
</evidence>
<reference evidence="2" key="1">
    <citation type="submission" date="2022-11" db="UniProtKB">
        <authorList>
            <consortium name="WormBaseParasite"/>
        </authorList>
    </citation>
    <scope>IDENTIFICATION</scope>
</reference>
<evidence type="ECO:0000313" key="2">
    <source>
        <dbReference type="WBParaSite" id="JU765_v2.g6241.t1"/>
    </source>
</evidence>
<dbReference type="WBParaSite" id="JU765_v2.g6241.t1">
    <property type="protein sequence ID" value="JU765_v2.g6241.t1"/>
    <property type="gene ID" value="JU765_v2.g6241"/>
</dbReference>
<protein>
    <submittedName>
        <fullName evidence="2">Cwf19-like C-terminal domain-containing protein</fullName>
    </submittedName>
</protein>